<dbReference type="PANTHER" id="PTHR45851">
    <property type="entry name" value="MYC PROTO-ONCOGENE"/>
    <property type="match status" value="1"/>
</dbReference>
<dbReference type="PROSITE" id="PS50888">
    <property type="entry name" value="BHLH"/>
    <property type="match status" value="1"/>
</dbReference>
<reference evidence="4" key="1">
    <citation type="submission" date="2025-08" db="UniProtKB">
        <authorList>
            <consortium name="Ensembl"/>
        </authorList>
    </citation>
    <scope>IDENTIFICATION</scope>
</reference>
<evidence type="ECO:0000259" key="3">
    <source>
        <dbReference type="PROSITE" id="PS50888"/>
    </source>
</evidence>
<dbReference type="Pfam" id="PF00010">
    <property type="entry name" value="HLH"/>
    <property type="match status" value="1"/>
</dbReference>
<dbReference type="GeneTree" id="ENSGT00940000158432"/>
<proteinExistence type="predicted"/>
<reference evidence="4" key="2">
    <citation type="submission" date="2025-09" db="UniProtKB">
        <authorList>
            <consortium name="Ensembl"/>
        </authorList>
    </citation>
    <scope>IDENTIFICATION</scope>
</reference>
<evidence type="ECO:0000256" key="1">
    <source>
        <dbReference type="ARBA" id="ARBA00023125"/>
    </source>
</evidence>
<dbReference type="InterPro" id="IPR036638">
    <property type="entry name" value="HLH_DNA-bd_sf"/>
</dbReference>
<evidence type="ECO:0000313" key="5">
    <source>
        <dbReference type="Proteomes" id="UP000694404"/>
    </source>
</evidence>
<keyword evidence="5" id="KW-1185">Reference proteome</keyword>
<accession>A0A8C0GKP7</accession>
<dbReference type="InterPro" id="IPR011598">
    <property type="entry name" value="bHLH_dom"/>
</dbReference>
<dbReference type="OMA" id="LMEIEHM"/>
<feature type="region of interest" description="Disordered" evidence="2">
    <location>
        <begin position="1"/>
        <end position="23"/>
    </location>
</feature>
<dbReference type="GO" id="GO:0046983">
    <property type="term" value="F:protein dimerization activity"/>
    <property type="evidence" value="ECO:0007669"/>
    <property type="project" value="InterPro"/>
</dbReference>
<keyword evidence="1" id="KW-0238">DNA-binding</keyword>
<dbReference type="Ensembl" id="ENSCABT00000011666.1">
    <property type="protein sequence ID" value="ENSCABP00000010657.1"/>
    <property type="gene ID" value="ENSCABG00000007980.1"/>
</dbReference>
<dbReference type="PRINTS" id="PR00044">
    <property type="entry name" value="LEUZIPPRMYC"/>
</dbReference>
<dbReference type="FunFam" id="4.10.280.10:FF:000019">
    <property type="entry name" value="Myc proto-oncogene protein"/>
    <property type="match status" value="1"/>
</dbReference>
<evidence type="ECO:0000256" key="2">
    <source>
        <dbReference type="SAM" id="MobiDB-lite"/>
    </source>
</evidence>
<dbReference type="GO" id="GO:0003677">
    <property type="term" value="F:DNA binding"/>
    <property type="evidence" value="ECO:0007669"/>
    <property type="project" value="UniProtKB-KW"/>
</dbReference>
<dbReference type="InterPro" id="IPR050433">
    <property type="entry name" value="Myc_transcription_factors"/>
</dbReference>
<dbReference type="Gene3D" id="4.10.280.10">
    <property type="entry name" value="Helix-loop-helix DNA-binding domain"/>
    <property type="match status" value="1"/>
</dbReference>
<dbReference type="SUPFAM" id="SSF47459">
    <property type="entry name" value="HLH, helix-loop-helix DNA-binding domain"/>
    <property type="match status" value="1"/>
</dbReference>
<dbReference type="GO" id="GO:0003700">
    <property type="term" value="F:DNA-binding transcription factor activity"/>
    <property type="evidence" value="ECO:0007669"/>
    <property type="project" value="InterPro"/>
</dbReference>
<name>A0A8C0GKP7_CHEAB</name>
<dbReference type="Proteomes" id="UP000694404">
    <property type="component" value="Unplaced"/>
</dbReference>
<organism evidence="4 5">
    <name type="scientific">Chelonoidis abingdonii</name>
    <name type="common">Abingdon island giant tortoise</name>
    <name type="synonym">Testudo abingdonii</name>
    <dbReference type="NCBI Taxonomy" id="106734"/>
    <lineage>
        <taxon>Eukaryota</taxon>
        <taxon>Metazoa</taxon>
        <taxon>Chordata</taxon>
        <taxon>Craniata</taxon>
        <taxon>Vertebrata</taxon>
        <taxon>Euteleostomi</taxon>
        <taxon>Archelosauria</taxon>
        <taxon>Testudinata</taxon>
        <taxon>Testudines</taxon>
        <taxon>Cryptodira</taxon>
        <taxon>Durocryptodira</taxon>
        <taxon>Testudinoidea</taxon>
        <taxon>Testudinidae</taxon>
        <taxon>Chelonoidis</taxon>
    </lineage>
</organism>
<dbReference type="SMART" id="SM00353">
    <property type="entry name" value="HLH"/>
    <property type="match status" value="1"/>
</dbReference>
<evidence type="ECO:0000313" key="4">
    <source>
        <dbReference type="Ensembl" id="ENSCABP00000010657.1"/>
    </source>
</evidence>
<dbReference type="InterPro" id="IPR002418">
    <property type="entry name" value="Tscrpt_reg_Myc"/>
</dbReference>
<protein>
    <recommendedName>
        <fullName evidence="3">BHLH domain-containing protein</fullName>
    </recommendedName>
</protein>
<sequence>EDEVEDVEVLSSSPQNIESEDSKRRRLNCLERQRNKDLRSSFLTLRDHVPELVKNEKVAKILILNKAIDYIHSLQAEEHKLLLEKEKLQARQQQLLMEIEHMETFTATFQTPLPVMSGFSTAVCPSEWG</sequence>
<dbReference type="AlphaFoldDB" id="A0A8C0GKP7"/>
<feature type="domain" description="BHLH" evidence="3">
    <location>
        <begin position="22"/>
        <end position="74"/>
    </location>
</feature>